<sequence>MRYSDVAEKYYKDTKKRILENVLAAENNSSERSRTITIGEKSNIENIENEEINIMTNNRMTNNGAKIRNSKGIIAAACAVVVMGSGVFALNSMKAANSSNVSSRPESLKDIVVTADEDSASETSENEKNDDTAKVDDKKEEISRVDVKEKKDSSTAEVKEKNDSKTEAKENTSGNAETNNNSTPSNDQSDVIDRGGHAHALNDETMYNDRNYQFDEDNYVSVEFDREIDDATIICGATVTSRELYGVLSKFDVRPISEFNNNELEDINTLEYKCSVKFDGQWFKGADLMDKLSQVPQYNSSTGELEVTVPLGRKITDDDDNGWYYASKQDEIEFPELCSVGEKVMLKLELNDFAGNIGLCGEDVFIYDNDDKMYHSEQFYVTKLGYEGSYEYKESMNNYLLNTFKGGTVEKAEQWVSYLGDTSIIKRIPSKRFSSGQVAEICYSLPDNCFVIFVAE</sequence>
<feature type="transmembrane region" description="Helical" evidence="2">
    <location>
        <begin position="72"/>
        <end position="90"/>
    </location>
</feature>
<keyword evidence="2" id="KW-1133">Transmembrane helix</keyword>
<reference evidence="3 4" key="1">
    <citation type="submission" date="2013-06" db="EMBL/GenBank/DDBJ databases">
        <title>Rumen cellulosomics: divergent fiber-degrading strategies revealed by comparative genome-wide analysis of six Ruminococcal strains.</title>
        <authorList>
            <person name="Dassa B."/>
            <person name="Borovok I."/>
            <person name="Lamed R."/>
            <person name="Flint H."/>
            <person name="Yeoman C.J."/>
            <person name="White B."/>
            <person name="Bayer E.A."/>
        </authorList>
    </citation>
    <scope>NUCLEOTIDE SEQUENCE [LARGE SCALE GENOMIC DNA]</scope>
    <source>
        <strain evidence="3 4">SY3</strain>
    </source>
</reference>
<dbReference type="OrthoDB" id="1829155at2"/>
<organism evidence="3 4">
    <name type="scientific">Ruminococcus albus SY3</name>
    <dbReference type="NCBI Taxonomy" id="1341156"/>
    <lineage>
        <taxon>Bacteria</taxon>
        <taxon>Bacillati</taxon>
        <taxon>Bacillota</taxon>
        <taxon>Clostridia</taxon>
        <taxon>Eubacteriales</taxon>
        <taxon>Oscillospiraceae</taxon>
        <taxon>Ruminococcus</taxon>
    </lineage>
</organism>
<accession>A0A011WN20</accession>
<keyword evidence="4" id="KW-1185">Reference proteome</keyword>
<comment type="caution">
    <text evidence="3">The sequence shown here is derived from an EMBL/GenBank/DDBJ whole genome shotgun (WGS) entry which is preliminary data.</text>
</comment>
<dbReference type="EMBL" id="JEOB01000004">
    <property type="protein sequence ID" value="EXM38415.1"/>
    <property type="molecule type" value="Genomic_DNA"/>
</dbReference>
<protein>
    <submittedName>
        <fullName evidence="3">Uncharacterized protein</fullName>
    </submittedName>
</protein>
<evidence type="ECO:0000256" key="1">
    <source>
        <dbReference type="SAM" id="MobiDB-lite"/>
    </source>
</evidence>
<evidence type="ECO:0000313" key="4">
    <source>
        <dbReference type="Proteomes" id="UP000021369"/>
    </source>
</evidence>
<evidence type="ECO:0000313" key="3">
    <source>
        <dbReference type="EMBL" id="EXM38415.1"/>
    </source>
</evidence>
<keyword evidence="2" id="KW-0472">Membrane</keyword>
<evidence type="ECO:0000256" key="2">
    <source>
        <dbReference type="SAM" id="Phobius"/>
    </source>
</evidence>
<dbReference type="Proteomes" id="UP000021369">
    <property type="component" value="Unassembled WGS sequence"/>
</dbReference>
<feature type="region of interest" description="Disordered" evidence="1">
    <location>
        <begin position="115"/>
        <end position="194"/>
    </location>
</feature>
<feature type="compositionally biased region" description="Basic and acidic residues" evidence="1">
    <location>
        <begin position="125"/>
        <end position="170"/>
    </location>
</feature>
<keyword evidence="2" id="KW-0812">Transmembrane</keyword>
<dbReference type="AlphaFoldDB" id="A0A011WN20"/>
<feature type="compositionally biased region" description="Polar residues" evidence="1">
    <location>
        <begin position="171"/>
        <end position="189"/>
    </location>
</feature>
<name>A0A011WN20_RUMAL</name>
<dbReference type="RefSeq" id="WP_037288893.1">
    <property type="nucleotide sequence ID" value="NZ_JEOB01000004.1"/>
</dbReference>
<proteinExistence type="predicted"/>
<gene>
    <name evidence="3" type="ORF">RASY3_12845</name>
</gene>
<dbReference type="PATRIC" id="fig|1341156.4.peg.3594"/>